<keyword evidence="1" id="KW-0732">Signal</keyword>
<reference evidence="3" key="1">
    <citation type="submission" date="2016-10" db="EMBL/GenBank/DDBJ databases">
        <authorList>
            <person name="Varghese N."/>
            <person name="Submissions S."/>
        </authorList>
    </citation>
    <scope>NUCLEOTIDE SEQUENCE [LARGE SCALE GENOMIC DNA]</scope>
    <source>
        <strain evidence="3">LMG 26031</strain>
    </source>
</reference>
<keyword evidence="3" id="KW-1185">Reference proteome</keyword>
<name>A0A1H7A0M3_9BURK</name>
<evidence type="ECO:0000256" key="1">
    <source>
        <dbReference type="SAM" id="SignalP"/>
    </source>
</evidence>
<gene>
    <name evidence="2" type="ORF">SAMN05192539_1013143</name>
</gene>
<dbReference type="EMBL" id="FNYE01000013">
    <property type="protein sequence ID" value="SEJ58456.1"/>
    <property type="molecule type" value="Genomic_DNA"/>
</dbReference>
<sequence length="62" mass="6373">MFRRASIAVPCAGLALSLVACGSDHNNSTALNSMFDFSNGGKNPTLLLDQTQGAPVSPVPVI</sequence>
<proteinExistence type="predicted"/>
<feature type="chain" id="PRO_5011434156" evidence="1">
    <location>
        <begin position="23"/>
        <end position="62"/>
    </location>
</feature>
<feature type="signal peptide" evidence="1">
    <location>
        <begin position="1"/>
        <end position="22"/>
    </location>
</feature>
<organism evidence="2 3">
    <name type="scientific">Paraburkholderia diazotrophica</name>
    <dbReference type="NCBI Taxonomy" id="667676"/>
    <lineage>
        <taxon>Bacteria</taxon>
        <taxon>Pseudomonadati</taxon>
        <taxon>Pseudomonadota</taxon>
        <taxon>Betaproteobacteria</taxon>
        <taxon>Burkholderiales</taxon>
        <taxon>Burkholderiaceae</taxon>
        <taxon>Paraburkholderia</taxon>
    </lineage>
</organism>
<protein>
    <submittedName>
        <fullName evidence="2">Uncharacterized protein</fullName>
    </submittedName>
</protein>
<evidence type="ECO:0000313" key="3">
    <source>
        <dbReference type="Proteomes" id="UP000198866"/>
    </source>
</evidence>
<dbReference type="PROSITE" id="PS51257">
    <property type="entry name" value="PROKAR_LIPOPROTEIN"/>
    <property type="match status" value="1"/>
</dbReference>
<dbReference type="STRING" id="667676.SAMN05192539_1013143"/>
<evidence type="ECO:0000313" key="2">
    <source>
        <dbReference type="EMBL" id="SEJ58456.1"/>
    </source>
</evidence>
<dbReference type="AlphaFoldDB" id="A0A1H7A0M3"/>
<dbReference type="Proteomes" id="UP000198866">
    <property type="component" value="Unassembled WGS sequence"/>
</dbReference>
<accession>A0A1H7A0M3</accession>